<gene>
    <name evidence="4" type="ORF">QYM36_014226</name>
</gene>
<dbReference type="SMART" id="SM00248">
    <property type="entry name" value="ANK"/>
    <property type="match status" value="14"/>
</dbReference>
<proteinExistence type="predicted"/>
<dbReference type="Pfam" id="PF00023">
    <property type="entry name" value="Ank"/>
    <property type="match status" value="2"/>
</dbReference>
<feature type="non-terminal residue" evidence="4">
    <location>
        <position position="673"/>
    </location>
</feature>
<feature type="repeat" description="ANK" evidence="3">
    <location>
        <begin position="333"/>
        <end position="365"/>
    </location>
</feature>
<evidence type="ECO:0000313" key="4">
    <source>
        <dbReference type="EMBL" id="KAK2708546.1"/>
    </source>
</evidence>
<sequence length="673" mass="75269">LSLIQAIAQLSTFTVREYQLELRVEALMTSYWDKIRKGLPRNRIRREDWNHHNGAGLENGEDCISLQKVNIAFMEPKKPMNSIFNVLQNFRRLTNKKQYDMEYHRRDGLETIEIAKDTCNLQDSPFRIFKAAELGLVQEVEKLLFKKPDRARLTNFQGRTVLHSAAAKNRVDVIKILMQFSAGLDAQDQQGNTPLHSAVESEALESIDFLINSGADTGILNCKQQAPVHLATELDMPRVLERLVAHKSKMNSKQKGDHGRTALHIAAIHDYDECARILLSELKACPLVTCDNGFYPIHEACRHASWKTIQVFLEWGESLGYPRKEMMNFPDAEGSLPLHSAVHSGDLKTIEICLLSGSSITGQQNDLSTPVHLAAAQGATPILEMMFKMQPESVSEALSSKDSQKMTPLHCAAMFDHIEVVQLFLAQGAYTEACDREGRTPLLLAAFRGSWKTVHYLLKLGVNNYVVDNSKRNLLHLIVLHGGKIEDFSEELRQVEANKLNKLIDERDINGCSALHYASRHGHVQSLRSLMCLGASISLKNNQHENPLHFAAKYGRYNTVKQLLDSEKGQSIINESDGLGLTPLHIAASAGHVKLVQLFLNRGALLHRDHLGRTPLHVAALAGHTDVIGFLLSIHSHLLDQQDKEGNTALHHAAIENKPKVVTQLLSLNCRLL</sequence>
<feature type="repeat" description="ANK" evidence="3">
    <location>
        <begin position="404"/>
        <end position="436"/>
    </location>
</feature>
<dbReference type="InterPro" id="IPR002110">
    <property type="entry name" value="Ankyrin_rpt"/>
</dbReference>
<reference evidence="4" key="1">
    <citation type="submission" date="2023-07" db="EMBL/GenBank/DDBJ databases">
        <title>Chromosome-level genome assembly of Artemia franciscana.</title>
        <authorList>
            <person name="Jo E."/>
        </authorList>
    </citation>
    <scope>NUCLEOTIDE SEQUENCE</scope>
    <source>
        <tissue evidence="4">Whole body</tissue>
    </source>
</reference>
<dbReference type="SUPFAM" id="SSF48403">
    <property type="entry name" value="Ankyrin repeat"/>
    <property type="match status" value="2"/>
</dbReference>
<feature type="repeat" description="ANK" evidence="3">
    <location>
        <begin position="190"/>
        <end position="222"/>
    </location>
</feature>
<accession>A0AA88HJ84</accession>
<evidence type="ECO:0000256" key="1">
    <source>
        <dbReference type="ARBA" id="ARBA00022737"/>
    </source>
</evidence>
<dbReference type="Proteomes" id="UP001187531">
    <property type="component" value="Unassembled WGS sequence"/>
</dbReference>
<organism evidence="4 5">
    <name type="scientific">Artemia franciscana</name>
    <name type="common">Brine shrimp</name>
    <name type="synonym">Artemia sanfranciscana</name>
    <dbReference type="NCBI Taxonomy" id="6661"/>
    <lineage>
        <taxon>Eukaryota</taxon>
        <taxon>Metazoa</taxon>
        <taxon>Ecdysozoa</taxon>
        <taxon>Arthropoda</taxon>
        <taxon>Crustacea</taxon>
        <taxon>Branchiopoda</taxon>
        <taxon>Anostraca</taxon>
        <taxon>Artemiidae</taxon>
        <taxon>Artemia</taxon>
    </lineage>
</organism>
<evidence type="ECO:0000313" key="5">
    <source>
        <dbReference type="Proteomes" id="UP001187531"/>
    </source>
</evidence>
<feature type="repeat" description="ANK" evidence="3">
    <location>
        <begin position="579"/>
        <end position="604"/>
    </location>
</feature>
<keyword evidence="1" id="KW-0677">Repeat</keyword>
<dbReference type="InterPro" id="IPR036770">
    <property type="entry name" value="Ankyrin_rpt-contain_sf"/>
</dbReference>
<feature type="repeat" description="ANK" evidence="3">
    <location>
        <begin position="157"/>
        <end position="189"/>
    </location>
</feature>
<evidence type="ECO:0000256" key="2">
    <source>
        <dbReference type="ARBA" id="ARBA00023043"/>
    </source>
</evidence>
<dbReference type="PANTHER" id="PTHR24198:SF165">
    <property type="entry name" value="ANKYRIN REPEAT-CONTAINING PROTEIN-RELATED"/>
    <property type="match status" value="1"/>
</dbReference>
<keyword evidence="5" id="KW-1185">Reference proteome</keyword>
<dbReference type="Gene3D" id="1.25.40.20">
    <property type="entry name" value="Ankyrin repeat-containing domain"/>
    <property type="match status" value="3"/>
</dbReference>
<dbReference type="AlphaFoldDB" id="A0AA88HJ84"/>
<evidence type="ECO:0000256" key="3">
    <source>
        <dbReference type="PROSITE-ProRule" id="PRU00023"/>
    </source>
</evidence>
<feature type="repeat" description="ANK" evidence="3">
    <location>
        <begin position="543"/>
        <end position="575"/>
    </location>
</feature>
<name>A0AA88HJ84_ARTSF</name>
<feature type="repeat" description="ANK" evidence="3">
    <location>
        <begin position="611"/>
        <end position="633"/>
    </location>
</feature>
<protein>
    <submittedName>
        <fullName evidence="4">Uncharacterized protein</fullName>
    </submittedName>
</protein>
<feature type="repeat" description="ANK" evidence="3">
    <location>
        <begin position="437"/>
        <end position="469"/>
    </location>
</feature>
<keyword evidence="2 3" id="KW-0040">ANK repeat</keyword>
<dbReference type="Pfam" id="PF12796">
    <property type="entry name" value="Ank_2"/>
    <property type="match status" value="4"/>
</dbReference>
<dbReference type="PROSITE" id="PS50297">
    <property type="entry name" value="ANK_REP_REGION"/>
    <property type="match status" value="7"/>
</dbReference>
<dbReference type="EMBL" id="JAVRJZ010000018">
    <property type="protein sequence ID" value="KAK2708546.1"/>
    <property type="molecule type" value="Genomic_DNA"/>
</dbReference>
<dbReference type="PANTHER" id="PTHR24198">
    <property type="entry name" value="ANKYRIN REPEAT AND PROTEIN KINASE DOMAIN-CONTAINING PROTEIN"/>
    <property type="match status" value="1"/>
</dbReference>
<feature type="non-terminal residue" evidence="4">
    <location>
        <position position="1"/>
    </location>
</feature>
<dbReference type="PROSITE" id="PS50088">
    <property type="entry name" value="ANK_REPEAT"/>
    <property type="match status" value="9"/>
</dbReference>
<comment type="caution">
    <text evidence="4">The sequence shown here is derived from an EMBL/GenBank/DDBJ whole genome shotgun (WGS) entry which is preliminary data.</text>
</comment>
<feature type="repeat" description="ANK" evidence="3">
    <location>
        <begin position="510"/>
        <end position="542"/>
    </location>
</feature>